<sequence length="230" mass="24005">MSDLLLEVIALDARDAHAAQEGGADRLELVSDMAADGLTPAVATARRVLAATDLPVRAMLRDDAGFAPWSLDQLRAEAVALRDVGITEFVLGWLTDAGTVDVATCQAVIDELDGCKFTFHRALDNAADPLTSWKDVVALGADTVLAAGSGKGVADGLPVLRKLAAMQETDGVAVMAGGGLRAEHVPGLRADGVRRFHVGSAVRPGGWDYPVDAAAVAKWVELIGNCDRLV</sequence>
<dbReference type="RefSeq" id="WP_184862701.1">
    <property type="nucleotide sequence ID" value="NZ_BAAAWY010000055.1"/>
</dbReference>
<dbReference type="Pfam" id="PF03932">
    <property type="entry name" value="CutC"/>
    <property type="match status" value="1"/>
</dbReference>
<organism evidence="3 4">
    <name type="scientific">Kutzneria kofuensis</name>
    <dbReference type="NCBI Taxonomy" id="103725"/>
    <lineage>
        <taxon>Bacteria</taxon>
        <taxon>Bacillati</taxon>
        <taxon>Actinomycetota</taxon>
        <taxon>Actinomycetes</taxon>
        <taxon>Pseudonocardiales</taxon>
        <taxon>Pseudonocardiaceae</taxon>
        <taxon>Kutzneria</taxon>
    </lineage>
</organism>
<comment type="similarity">
    <text evidence="1">Belongs to the CutC family.</text>
</comment>
<evidence type="ECO:0000256" key="1">
    <source>
        <dbReference type="ARBA" id="ARBA00007768"/>
    </source>
</evidence>
<dbReference type="Proteomes" id="UP000585638">
    <property type="component" value="Unassembled WGS sequence"/>
</dbReference>
<evidence type="ECO:0000256" key="2">
    <source>
        <dbReference type="ARBA" id="ARBA00019014"/>
    </source>
</evidence>
<reference evidence="3 4" key="1">
    <citation type="submission" date="2020-08" db="EMBL/GenBank/DDBJ databases">
        <title>Sequencing the genomes of 1000 actinobacteria strains.</title>
        <authorList>
            <person name="Klenk H.-P."/>
        </authorList>
    </citation>
    <scope>NUCLEOTIDE SEQUENCE [LARGE SCALE GENOMIC DNA]</scope>
    <source>
        <strain evidence="3 4">DSM 43851</strain>
    </source>
</reference>
<accession>A0A7W9NHI0</accession>
<protein>
    <recommendedName>
        <fullName evidence="2">Copper homeostasis protein cutC homolog</fullName>
    </recommendedName>
</protein>
<evidence type="ECO:0000313" key="4">
    <source>
        <dbReference type="Proteomes" id="UP000585638"/>
    </source>
</evidence>
<dbReference type="EMBL" id="JACHIR010000001">
    <property type="protein sequence ID" value="MBB5892148.1"/>
    <property type="molecule type" value="Genomic_DNA"/>
</dbReference>
<dbReference type="AlphaFoldDB" id="A0A7W9NHI0"/>
<dbReference type="GO" id="GO:0005507">
    <property type="term" value="F:copper ion binding"/>
    <property type="evidence" value="ECO:0007669"/>
    <property type="project" value="TreeGrafter"/>
</dbReference>
<keyword evidence="4" id="KW-1185">Reference proteome</keyword>
<dbReference type="InterPro" id="IPR036822">
    <property type="entry name" value="CutC-like_dom_sf"/>
</dbReference>
<dbReference type="InterPro" id="IPR005627">
    <property type="entry name" value="CutC-like"/>
</dbReference>
<comment type="caution">
    <text evidence="3">The sequence shown here is derived from an EMBL/GenBank/DDBJ whole genome shotgun (WGS) entry which is preliminary data.</text>
</comment>
<dbReference type="PANTHER" id="PTHR12598:SF0">
    <property type="entry name" value="COPPER HOMEOSTASIS PROTEIN CUTC HOMOLOG"/>
    <property type="match status" value="1"/>
</dbReference>
<gene>
    <name evidence="3" type="ORF">BJ998_003344</name>
</gene>
<evidence type="ECO:0000313" key="3">
    <source>
        <dbReference type="EMBL" id="MBB5892148.1"/>
    </source>
</evidence>
<dbReference type="SUPFAM" id="SSF110395">
    <property type="entry name" value="CutC-like"/>
    <property type="match status" value="1"/>
</dbReference>
<dbReference type="Gene3D" id="3.20.20.380">
    <property type="entry name" value="Copper homeostasis (CutC) domain"/>
    <property type="match status" value="1"/>
</dbReference>
<proteinExistence type="inferred from homology"/>
<name>A0A7W9NHI0_9PSEU</name>
<dbReference type="PANTHER" id="PTHR12598">
    <property type="entry name" value="COPPER HOMEOSTASIS PROTEIN CUTC"/>
    <property type="match status" value="1"/>
</dbReference>